<evidence type="ECO:0000313" key="24">
    <source>
        <dbReference type="Proteomes" id="UP000218139"/>
    </source>
</evidence>
<dbReference type="Proteomes" id="UP000192638">
    <property type="component" value="Unassembled WGS sequence"/>
</dbReference>
<evidence type="ECO:0000313" key="10">
    <source>
        <dbReference type="EMBL" id="OQQ82212.1"/>
    </source>
</evidence>
<evidence type="ECO:0000313" key="19">
    <source>
        <dbReference type="Proteomes" id="UP000094723"/>
    </source>
</evidence>
<dbReference type="Proteomes" id="UP000471300">
    <property type="component" value="Unassembled WGS sequence"/>
</dbReference>
<dbReference type="EMBL" id="QAGV01000004">
    <property type="protein sequence ID" value="PTR96488.1"/>
    <property type="molecule type" value="Genomic_DNA"/>
</dbReference>
<dbReference type="Proteomes" id="UP000192353">
    <property type="component" value="Unassembled WGS sequence"/>
</dbReference>
<reference evidence="13" key="6">
    <citation type="journal article" date="2018" name="BMC Genomics">
        <title>Whole genome sequencing and function prediction of 133 gut anaerobes isolated from chicken caecum in pure cultures.</title>
        <authorList>
            <person name="Medvecky M."/>
            <person name="Cejkova D."/>
            <person name="Polansky O."/>
            <person name="Karasova D."/>
            <person name="Kubasova T."/>
            <person name="Cizek A."/>
            <person name="Rychlik I."/>
        </authorList>
    </citation>
    <scope>NUCLEOTIDE SEQUENCE</scope>
    <source>
        <strain evidence="13">An84</strain>
    </source>
</reference>
<dbReference type="Proteomes" id="UP000437575">
    <property type="component" value="Unassembled WGS sequence"/>
</dbReference>
<dbReference type="EMBL" id="WKKX01000028">
    <property type="protein sequence ID" value="MSE07444.1"/>
    <property type="molecule type" value="Genomic_DNA"/>
</dbReference>
<evidence type="ECO:0000313" key="4">
    <source>
        <dbReference type="EMBL" id="MDN4832661.1"/>
    </source>
</evidence>
<evidence type="ECO:0000313" key="30">
    <source>
        <dbReference type="Proteomes" id="UP000471300"/>
    </source>
</evidence>
<dbReference type="EMBL" id="WKKZ01000035">
    <property type="protein sequence ID" value="MSE04658.1"/>
    <property type="molecule type" value="Genomic_DNA"/>
</dbReference>
<evidence type="ECO:0000313" key="11">
    <source>
        <dbReference type="EMBL" id="OQQ89525.1"/>
    </source>
</evidence>
<reference evidence="3" key="12">
    <citation type="submission" date="2023-02" db="EMBL/GenBank/DDBJ databases">
        <title>Draft Whole-Genome Sequences of competitive exclusion Lactobacillus salivarius strains for Poultry.</title>
        <authorList>
            <person name="Ma L.M."/>
            <person name="Lopez-Guerra N."/>
            <person name="Zhang G."/>
        </authorList>
    </citation>
    <scope>NUCLEOTIDE SEQUENCE</scope>
    <source>
        <strain evidence="3">Salm-9</strain>
    </source>
</reference>
<dbReference type="KEGG" id="lsj:LSJ_1768c"/>
<evidence type="ECO:0000313" key="17">
    <source>
        <dbReference type="EMBL" id="WHS17671.1"/>
    </source>
</evidence>
<dbReference type="Proteomes" id="UP000471678">
    <property type="component" value="Unassembled WGS sequence"/>
</dbReference>
<reference evidence="4" key="13">
    <citation type="submission" date="2023-07" db="EMBL/GenBank/DDBJ databases">
        <title>Complete genome sequence of Ligilactobacillus salivarius SRCM217594 isolated from Gallus gallus domesticus feces.</title>
        <authorList>
            <person name="Yang H.-G."/>
            <person name="Ryu M.-S."/>
            <person name="Ha G.-S."/>
            <person name="Yang H.-J."/>
            <person name="Jeong D.-Y."/>
        </authorList>
    </citation>
    <scope>NUCLEOTIDE SEQUENCE</scope>
    <source>
        <strain evidence="4">SRCM217594</strain>
    </source>
</reference>
<dbReference type="RefSeq" id="WP_003700904.1">
    <property type="nucleotide sequence ID" value="NZ_CABMGV010000001.1"/>
</dbReference>
<evidence type="ECO:0000313" key="20">
    <source>
        <dbReference type="Proteomes" id="UP000192353"/>
    </source>
</evidence>
<evidence type="ECO:0000313" key="12">
    <source>
        <dbReference type="EMBL" id="OQR24616.1"/>
    </source>
</evidence>
<evidence type="ECO:0000313" key="29">
    <source>
        <dbReference type="Proteomes" id="UP000470980"/>
    </source>
</evidence>
<reference evidence="27 28" key="9">
    <citation type="submission" date="2019-11" db="EMBL/GenBank/DDBJ databases">
        <title>Draft Genome Sequence of Plant Growth-Promoting Rhizosphere-Associated Bacteria.</title>
        <authorList>
            <person name="Vasilyev I.Y."/>
            <person name="Radchenko V."/>
            <person name="Ilnitskaya E.V."/>
        </authorList>
    </citation>
    <scope>NUCLEOTIDE SEQUENCE [LARGE SCALE GENOMIC DNA]</scope>
    <source>
        <strain evidence="6 28">VRA_01-1sq_f</strain>
        <strain evidence="5 27">VRA_1sq_f</strain>
    </source>
</reference>
<dbReference type="EMBL" id="QFAS01000003">
    <property type="protein sequence ID" value="PWG54327.1"/>
    <property type="molecule type" value="Genomic_DNA"/>
</dbReference>
<reference evidence="29 30" key="10">
    <citation type="journal article" date="2020" name="Food Funct.">
        <title>Screening of Lactobacillus salivarius strains from the feces of Chinese populations and the evaluation of their effects against intestinal inflammation in mice.</title>
        <authorList>
            <person name="Zhai Q."/>
            <person name="Shen X."/>
            <person name="Cen S."/>
            <person name="Zhang C."/>
            <person name="Tian F."/>
            <person name="Zhao J."/>
            <person name="Zhang H."/>
            <person name="Xue Y."/>
            <person name="Chen W."/>
        </authorList>
    </citation>
    <scope>NUCLEOTIDE SEQUENCE [LARGE SCALE GENOMIC DNA]</scope>
    <source>
        <strain evidence="7 31">FYNDL5_1.scaf</strain>
        <strain evidence="9 30">FZJTZ28M4.scaf</strain>
        <strain evidence="8 29">FZJTZ9M6.scaf</strain>
    </source>
</reference>
<dbReference type="Proteomes" id="UP000470980">
    <property type="component" value="Unassembled WGS sequence"/>
</dbReference>
<evidence type="ECO:0000313" key="15">
    <source>
        <dbReference type="EMBL" id="PTR96488.1"/>
    </source>
</evidence>
<evidence type="ECO:0000313" key="32">
    <source>
        <dbReference type="Proteomes" id="UP001224533"/>
    </source>
</evidence>
<evidence type="ECO:0000313" key="18">
    <source>
        <dbReference type="Proteomes" id="UP000029488"/>
    </source>
</evidence>
<evidence type="ECO:0000313" key="25">
    <source>
        <dbReference type="Proteomes" id="UP000244552"/>
    </source>
</evidence>
<evidence type="ECO:0000313" key="26">
    <source>
        <dbReference type="Proteomes" id="UP000245607"/>
    </source>
</evidence>
<dbReference type="Proteomes" id="UP000029488">
    <property type="component" value="Chromosome"/>
</dbReference>
<dbReference type="Proteomes" id="UP001213566">
    <property type="component" value="Unassembled WGS sequence"/>
</dbReference>
<reference evidence="15 25" key="7">
    <citation type="journal article" date="2018" name="Genome Announc.">
        <title>Fifty-Six Draft Genome Sequences of 10 Lactobacillus Species from 22 Commercial Dietary Supplements.</title>
        <authorList>
            <person name="Gangiredla J."/>
            <person name="Barnaba T.J."/>
            <person name="Mammel M.K."/>
            <person name="Lacher D.W."/>
            <person name="Elkins C.A."/>
            <person name="Lampel K.A."/>
            <person name="Whitehouse C.A."/>
            <person name="Tartera C."/>
        </authorList>
    </citation>
    <scope>NUCLEOTIDE SEQUENCE [LARGE SCALE GENOMIC DNA]</scope>
    <source>
        <strain evidence="15 25">DS11_12</strain>
    </source>
</reference>
<evidence type="ECO:0000313" key="5">
    <source>
        <dbReference type="EMBL" id="MSE04658.1"/>
    </source>
</evidence>
<dbReference type="EMBL" id="CP017107">
    <property type="protein sequence ID" value="AOO73176.1"/>
    <property type="molecule type" value="Genomic_DNA"/>
</dbReference>
<dbReference type="Proteomes" id="UP000467635">
    <property type="component" value="Unassembled WGS sequence"/>
</dbReference>
<evidence type="ECO:0000313" key="21">
    <source>
        <dbReference type="Proteomes" id="UP000192575"/>
    </source>
</evidence>
<sequence length="40" mass="4809">MAMTEERLSSTQKIIQQVMNERKLSYKEAIAFLLEYTEKR</sequence>
<dbReference type="EMBL" id="LXZO01000144">
    <property type="protein sequence ID" value="PAY43803.1"/>
    <property type="molecule type" value="Genomic_DNA"/>
</dbReference>
<evidence type="ECO:0000313" key="14">
    <source>
        <dbReference type="EMBL" id="PAY43803.1"/>
    </source>
</evidence>
<evidence type="ECO:0000313" key="6">
    <source>
        <dbReference type="EMBL" id="MSE07444.1"/>
    </source>
</evidence>
<gene>
    <name evidence="14" type="ORF">A8C52_11240</name>
    <name evidence="13" type="ORF">B5G36_08645</name>
    <name evidence="12" type="ORF">B6U37_08975</name>
    <name evidence="11" type="ORF">B6U56_08955</name>
    <name evidence="10" type="ORF">B6U60_08570</name>
    <name evidence="2" type="ORF">BHF65_02645</name>
    <name evidence="16" type="ORF">DB362_01115</name>
    <name evidence="15" type="ORF">DBP89_05330</name>
    <name evidence="9" type="ORF">FYL06_09560</name>
    <name evidence="8" type="ORF">FYL10_09505</name>
    <name evidence="7" type="ORF">FYL25_08770</name>
    <name evidence="6" type="ORF">GKC33_01540</name>
    <name evidence="5" type="ORF">GKC34_02060</name>
    <name evidence="1" type="ORF">LSJ_1768c</name>
    <name evidence="17" type="ORF">O2U02_00125</name>
    <name evidence="3" type="ORF">PV940_07400</name>
    <name evidence="4" type="ORF">QYC35_00175</name>
</gene>
<evidence type="ECO:0000313" key="1">
    <source>
        <dbReference type="EMBL" id="AIR11405.1"/>
    </source>
</evidence>
<evidence type="ECO:0000313" key="23">
    <source>
        <dbReference type="Proteomes" id="UP000196255"/>
    </source>
</evidence>
<reference evidence="23" key="5">
    <citation type="submission" date="2017-04" db="EMBL/GenBank/DDBJ databases">
        <title>Function of individual gut microbiota members based on whole genome sequencing of pure cultures obtained from chicken caecum.</title>
        <authorList>
            <person name="Medvecky M."/>
            <person name="Cejkova D."/>
            <person name="Polansky O."/>
            <person name="Karasova D."/>
            <person name="Kubasova T."/>
            <person name="Cizek A."/>
            <person name="Rychlik I."/>
        </authorList>
    </citation>
    <scope>NUCLEOTIDE SEQUENCE [LARGE SCALE GENOMIC DNA]</scope>
    <source>
        <strain evidence="23">An84</strain>
    </source>
</reference>
<evidence type="ECO:0000313" key="22">
    <source>
        <dbReference type="Proteomes" id="UP000192638"/>
    </source>
</evidence>
<dbReference type="EMBL" id="NBEY01000063">
    <property type="protein sequence ID" value="OQR24616.1"/>
    <property type="molecule type" value="Genomic_DNA"/>
</dbReference>
<reference evidence="17 32" key="11">
    <citation type="submission" date="2022-12" db="EMBL/GenBank/DDBJ databases">
        <title>Assessment of beneficial effects and identification of host adaptation-associated genes of Ligilactobacillus salivarius isolated from Meles meles.</title>
        <authorList>
            <person name="Wang Y."/>
        </authorList>
    </citation>
    <scope>NUCLEOTIDE SEQUENCE [LARGE SCALE GENOMIC DNA]</scope>
    <source>
        <strain evidence="17 32">S35</strain>
    </source>
</reference>
<dbReference type="EMBL" id="CP114509">
    <property type="protein sequence ID" value="WHS17671.1"/>
    <property type="molecule type" value="Genomic_DNA"/>
</dbReference>
<reference evidence="2 19" key="3">
    <citation type="submission" date="2016-09" db="EMBL/GenBank/DDBJ databases">
        <title>Complete Genome Sequence of Lactobacillus salivarius Jin.</title>
        <authorList>
            <person name="Jin N."/>
            <person name="Li C."/>
            <person name="Wang M."/>
            <person name="Ren D."/>
            <person name="Di Y."/>
            <person name="Pan R."/>
            <person name="Du S."/>
            <person name="Lu H."/>
            <person name="Li X."/>
            <person name="Tian M."/>
        </authorList>
    </citation>
    <scope>NUCLEOTIDE SEQUENCE [LARGE SCALE GENOMIC DNA]</scope>
    <source>
        <strain evidence="2 19">CICC 23174</strain>
    </source>
</reference>
<reference evidence="1 18" key="1">
    <citation type="journal article" date="2014" name="BMC Genomics">
        <title>Unusual genome complexity in Lactobacillus salivarius JCM1046.</title>
        <authorList>
            <person name="Raftis E.J."/>
            <person name="Forde B.M."/>
            <person name="Claesson M.J."/>
            <person name="O'Toole P.W."/>
        </authorList>
    </citation>
    <scope>NUCLEOTIDE SEQUENCE [LARGE SCALE GENOMIC DNA]</scope>
    <source>
        <strain evidence="1 18">JCM1046</strain>
    </source>
</reference>
<dbReference type="Proteomes" id="UP000245607">
    <property type="component" value="Unassembled WGS sequence"/>
</dbReference>
<evidence type="ECO:0000313" key="28">
    <source>
        <dbReference type="Proteomes" id="UP000467635"/>
    </source>
</evidence>
<dbReference type="EMBL" id="VSUB01000012">
    <property type="protein sequence ID" value="MYY65481.1"/>
    <property type="molecule type" value="Genomic_DNA"/>
</dbReference>
<dbReference type="Proteomes" id="UP000218139">
    <property type="component" value="Unassembled WGS sequence"/>
</dbReference>
<organism evidence="1 18">
    <name type="scientific">Ligilactobacillus salivarius</name>
    <dbReference type="NCBI Taxonomy" id="1624"/>
    <lineage>
        <taxon>Bacteria</taxon>
        <taxon>Bacillati</taxon>
        <taxon>Bacillota</taxon>
        <taxon>Bacilli</taxon>
        <taxon>Lactobacillales</taxon>
        <taxon>Lactobacillaceae</taxon>
        <taxon>Ligilactobacillus</taxon>
    </lineage>
</organism>
<evidence type="ECO:0000313" key="13">
    <source>
        <dbReference type="EMBL" id="OUN17831.1"/>
    </source>
</evidence>
<dbReference type="Proteomes" id="UP001224533">
    <property type="component" value="Chromosome"/>
</dbReference>
<reference evidence="14 24" key="2">
    <citation type="submission" date="2016-05" db="EMBL/GenBank/DDBJ databases">
        <authorList>
            <person name="Lee J.-Y."/>
            <person name="Kim E.B."/>
            <person name="Choi Y.-J."/>
        </authorList>
    </citation>
    <scope>NUCLEOTIDE SEQUENCE [LARGE SCALE GENOMIC DNA]</scope>
    <source>
        <strain evidence="14 24">KLA006</strain>
    </source>
</reference>
<dbReference type="EMBL" id="VSTR01000026">
    <property type="protein sequence ID" value="MYY73858.1"/>
    <property type="molecule type" value="Genomic_DNA"/>
</dbReference>
<proteinExistence type="predicted"/>
<dbReference type="EMBL" id="NBEF01000029">
    <property type="protein sequence ID" value="OQQ89525.1"/>
    <property type="molecule type" value="Genomic_DNA"/>
</dbReference>
<evidence type="ECO:0000313" key="27">
    <source>
        <dbReference type="Proteomes" id="UP000437575"/>
    </source>
</evidence>
<reference evidence="20 21" key="4">
    <citation type="submission" date="2017-03" db="EMBL/GenBank/DDBJ databases">
        <title>Phylogenomics and comparative genomics of Lactobacillus salivarius, a mammalian gut commensal.</title>
        <authorList>
            <person name="Harris H.M."/>
        </authorList>
    </citation>
    <scope>NUCLEOTIDE SEQUENCE [LARGE SCALE GENOMIC DNA]</scope>
    <source>
        <strain evidence="12 20">AH4231</strain>
        <strain evidence="11 21">JCM 1047</strain>
        <strain evidence="10 22">LMG 14477</strain>
    </source>
</reference>
<evidence type="ECO:0000313" key="9">
    <source>
        <dbReference type="EMBL" id="MYZ67175.1"/>
    </source>
</evidence>
<dbReference type="Proteomes" id="UP000192575">
    <property type="component" value="Unassembled WGS sequence"/>
</dbReference>
<protein>
    <submittedName>
        <fullName evidence="1">Uncharacterized protein</fullName>
    </submittedName>
</protein>
<evidence type="ECO:0000313" key="31">
    <source>
        <dbReference type="Proteomes" id="UP000471678"/>
    </source>
</evidence>
<dbReference type="Proteomes" id="UP000094723">
    <property type="component" value="Chromosome"/>
</dbReference>
<dbReference type="EMBL" id="NFHF01000023">
    <property type="protein sequence ID" value="OUN17831.1"/>
    <property type="molecule type" value="Genomic_DNA"/>
</dbReference>
<dbReference type="Proteomes" id="UP000244552">
    <property type="component" value="Unassembled WGS sequence"/>
</dbReference>
<dbReference type="AlphaFoldDB" id="A0A089QFA4"/>
<dbReference type="EMBL" id="CP007646">
    <property type="protein sequence ID" value="AIR11405.1"/>
    <property type="molecule type" value="Genomic_DNA"/>
</dbReference>
<evidence type="ECO:0000313" key="3">
    <source>
        <dbReference type="EMBL" id="MDF4186852.1"/>
    </source>
</evidence>
<dbReference type="EMBL" id="VSTU01000028">
    <property type="protein sequence ID" value="MYZ67175.1"/>
    <property type="molecule type" value="Genomic_DNA"/>
</dbReference>
<name>A0A089QFA4_9LACO</name>
<evidence type="ECO:0000313" key="7">
    <source>
        <dbReference type="EMBL" id="MYY65481.1"/>
    </source>
</evidence>
<dbReference type="EMBL" id="NBEB01000078">
    <property type="protein sequence ID" value="OQQ82212.1"/>
    <property type="molecule type" value="Genomic_DNA"/>
</dbReference>
<dbReference type="EMBL" id="JAUIQT010000001">
    <property type="protein sequence ID" value="MDN4832661.1"/>
    <property type="molecule type" value="Genomic_DNA"/>
</dbReference>
<accession>A0A089QFA4</accession>
<reference evidence="16 26" key="8">
    <citation type="submission" date="2018-05" db="EMBL/GenBank/DDBJ databases">
        <title>Lactobacillus salivarius genome sequencing and assembly.</title>
        <authorList>
            <person name="Audisio C."/>
            <person name="Albarracin L."/>
            <person name="Torres M.J."/>
            <person name="Hebert E.M."/>
            <person name="Saavedra L."/>
        </authorList>
    </citation>
    <scope>NUCLEOTIDE SEQUENCE [LARGE SCALE GENOMIC DNA]</scope>
    <source>
        <strain evidence="16 26">A3iob</strain>
    </source>
</reference>
<evidence type="ECO:0000313" key="8">
    <source>
        <dbReference type="EMBL" id="MYY73858.1"/>
    </source>
</evidence>
<dbReference type="Proteomes" id="UP000196255">
    <property type="component" value="Unassembled WGS sequence"/>
</dbReference>
<evidence type="ECO:0000313" key="16">
    <source>
        <dbReference type="EMBL" id="PWG54327.1"/>
    </source>
</evidence>
<dbReference type="Proteomes" id="UP001174888">
    <property type="component" value="Unassembled WGS sequence"/>
</dbReference>
<dbReference type="EMBL" id="JARKHV010000008">
    <property type="protein sequence ID" value="MDF4186852.1"/>
    <property type="molecule type" value="Genomic_DNA"/>
</dbReference>
<evidence type="ECO:0000313" key="2">
    <source>
        <dbReference type="EMBL" id="AOO73176.1"/>
    </source>
</evidence>